<protein>
    <submittedName>
        <fullName evidence="1">Uncharacterized protein</fullName>
    </submittedName>
</protein>
<dbReference type="EMBL" id="CP056041">
    <property type="protein sequence ID" value="QKZ20305.1"/>
    <property type="molecule type" value="Genomic_DNA"/>
</dbReference>
<evidence type="ECO:0000313" key="2">
    <source>
        <dbReference type="Proteomes" id="UP000509418"/>
    </source>
</evidence>
<sequence length="177" mass="19405">MPLLRQITTCTEPATLVVVRTSRRRGRAVDYQMALCRRHRWLADRWGGRRSTPESSGGRCGTVVDHRTYSEVIRSHYEQWLIPMTGYVTEDHGDDVAAALRAAHDWLAGEHVDGPQRPLVPPARSLMPLDGVRVALDQAARAAEALAVGLMEEHHGQGQVLAALSVAETLDALGRGA</sequence>
<gene>
    <name evidence="1" type="ORF">HUT05_24905</name>
</gene>
<evidence type="ECO:0000313" key="1">
    <source>
        <dbReference type="EMBL" id="QKZ20305.1"/>
    </source>
</evidence>
<keyword evidence="2" id="KW-1185">Reference proteome</keyword>
<dbReference type="Proteomes" id="UP000509418">
    <property type="component" value="Chromosome"/>
</dbReference>
<dbReference type="AlphaFoldDB" id="A0A7H8T9Y9"/>
<accession>A0A7H8T9Y9</accession>
<reference evidence="1 2" key="1">
    <citation type="submission" date="2020-06" db="EMBL/GenBank/DDBJ databases">
        <title>Genome mining for natural products.</title>
        <authorList>
            <person name="Zhang B."/>
            <person name="Shi J."/>
            <person name="Ge H."/>
        </authorList>
    </citation>
    <scope>NUCLEOTIDE SEQUENCE [LARGE SCALE GENOMIC DNA]</scope>
    <source>
        <strain evidence="1 2">NA02069</strain>
    </source>
</reference>
<organism evidence="1 2">
    <name type="scientific">Streptomyces chartreusis</name>
    <dbReference type="NCBI Taxonomy" id="1969"/>
    <lineage>
        <taxon>Bacteria</taxon>
        <taxon>Bacillati</taxon>
        <taxon>Actinomycetota</taxon>
        <taxon>Actinomycetes</taxon>
        <taxon>Kitasatosporales</taxon>
        <taxon>Streptomycetaceae</taxon>
        <taxon>Streptomyces</taxon>
    </lineage>
</organism>
<proteinExistence type="predicted"/>
<name>A0A7H8T9Y9_STRCX</name>
<dbReference type="RefSeq" id="WP_176576365.1">
    <property type="nucleotide sequence ID" value="NZ_CBDRGH010000036.1"/>
</dbReference>